<dbReference type="Proteomes" id="UP001501742">
    <property type="component" value="Unassembled WGS sequence"/>
</dbReference>
<organism evidence="2 3">
    <name type="scientific">Curtobacterium herbarum</name>
    <dbReference type="NCBI Taxonomy" id="150122"/>
    <lineage>
        <taxon>Bacteria</taxon>
        <taxon>Bacillati</taxon>
        <taxon>Actinomycetota</taxon>
        <taxon>Actinomycetes</taxon>
        <taxon>Micrococcales</taxon>
        <taxon>Microbacteriaceae</taxon>
        <taxon>Curtobacterium</taxon>
    </lineage>
</organism>
<gene>
    <name evidence="2" type="ORF">GCM10009627_21910</name>
</gene>
<feature type="region of interest" description="Disordered" evidence="1">
    <location>
        <begin position="25"/>
        <end position="66"/>
    </location>
</feature>
<name>A0ABP4K4N8_9MICO</name>
<evidence type="ECO:0000313" key="2">
    <source>
        <dbReference type="EMBL" id="GAA1493845.1"/>
    </source>
</evidence>
<evidence type="ECO:0008006" key="4">
    <source>
        <dbReference type="Google" id="ProtNLM"/>
    </source>
</evidence>
<dbReference type="EMBL" id="BAAAJX010000010">
    <property type="protein sequence ID" value="GAA1493845.1"/>
    <property type="molecule type" value="Genomic_DNA"/>
</dbReference>
<keyword evidence="3" id="KW-1185">Reference proteome</keyword>
<evidence type="ECO:0000313" key="3">
    <source>
        <dbReference type="Proteomes" id="UP001501742"/>
    </source>
</evidence>
<sequence>MRNRLIVTGVITLIGFFLGSRSNRPVVQNGKKSKRETARRIWNDPRARKGRKKLGEKLVKAARNRR</sequence>
<reference evidence="3" key="1">
    <citation type="journal article" date="2019" name="Int. J. Syst. Evol. Microbiol.">
        <title>The Global Catalogue of Microorganisms (GCM) 10K type strain sequencing project: providing services to taxonomists for standard genome sequencing and annotation.</title>
        <authorList>
            <consortium name="The Broad Institute Genomics Platform"/>
            <consortium name="The Broad Institute Genome Sequencing Center for Infectious Disease"/>
            <person name="Wu L."/>
            <person name="Ma J."/>
        </authorList>
    </citation>
    <scope>NUCLEOTIDE SEQUENCE [LARGE SCALE GENOMIC DNA]</scope>
    <source>
        <strain evidence="3">JCM 12140</strain>
    </source>
</reference>
<dbReference type="RefSeq" id="WP_204609982.1">
    <property type="nucleotide sequence ID" value="NZ_BAAAJX010000010.1"/>
</dbReference>
<feature type="compositionally biased region" description="Basic and acidic residues" evidence="1">
    <location>
        <begin position="35"/>
        <end position="59"/>
    </location>
</feature>
<proteinExistence type="predicted"/>
<evidence type="ECO:0000256" key="1">
    <source>
        <dbReference type="SAM" id="MobiDB-lite"/>
    </source>
</evidence>
<comment type="caution">
    <text evidence="2">The sequence shown here is derived from an EMBL/GenBank/DDBJ whole genome shotgun (WGS) entry which is preliminary data.</text>
</comment>
<protein>
    <recommendedName>
        <fullName evidence="4">YtxH domain-containing protein</fullName>
    </recommendedName>
</protein>
<accession>A0ABP4K4N8</accession>